<accession>A0A7S9KPC0</accession>
<keyword evidence="1" id="KW-0472">Membrane</keyword>
<evidence type="ECO:0000313" key="3">
    <source>
        <dbReference type="Proteomes" id="UP000594364"/>
    </source>
</evidence>
<feature type="transmembrane region" description="Helical" evidence="1">
    <location>
        <begin position="6"/>
        <end position="23"/>
    </location>
</feature>
<proteinExistence type="predicted"/>
<dbReference type="AlphaFoldDB" id="A0A7S9KPC0"/>
<evidence type="ECO:0000256" key="1">
    <source>
        <dbReference type="SAM" id="Phobius"/>
    </source>
</evidence>
<organism evidence="2 3">
    <name type="scientific">Epichloe festucae (strain Fl1)</name>
    <dbReference type="NCBI Taxonomy" id="877507"/>
    <lineage>
        <taxon>Eukaryota</taxon>
        <taxon>Fungi</taxon>
        <taxon>Dikarya</taxon>
        <taxon>Ascomycota</taxon>
        <taxon>Pezizomycotina</taxon>
        <taxon>Sordariomycetes</taxon>
        <taxon>Hypocreomycetidae</taxon>
        <taxon>Hypocreales</taxon>
        <taxon>Clavicipitaceae</taxon>
        <taxon>Epichloe</taxon>
    </lineage>
</organism>
<gene>
    <name evidence="2" type="ORF">C2857_005085</name>
</gene>
<sequence>MIRELVSGAVALIILAYTIEYMLSMGDDPREPPVVRPRIPVVGQHILGIMRGGPTYYSDRSNSTSAEMHTLRIFIYKIYVSTSNRLLPMIQK</sequence>
<dbReference type="OrthoDB" id="1470350at2759"/>
<dbReference type="EMBL" id="CP031386">
    <property type="protein sequence ID" value="QPG96719.1"/>
    <property type="molecule type" value="Genomic_DNA"/>
</dbReference>
<reference evidence="2 3" key="1">
    <citation type="journal article" date="2018" name="PLoS Genet.">
        <title>Repeat elements organise 3D genome structure and mediate transcription in the filamentous fungus Epichloe festucae.</title>
        <authorList>
            <person name="Winter D.J."/>
            <person name="Ganley A.R.D."/>
            <person name="Young C.A."/>
            <person name="Liachko I."/>
            <person name="Schardl C.L."/>
            <person name="Dupont P.Y."/>
            <person name="Berry D."/>
            <person name="Ram A."/>
            <person name="Scott B."/>
            <person name="Cox M.P."/>
        </authorList>
    </citation>
    <scope>NUCLEOTIDE SEQUENCE [LARGE SCALE GENOMIC DNA]</scope>
    <source>
        <strain evidence="2 3">Fl1</strain>
    </source>
</reference>
<evidence type="ECO:0000313" key="2">
    <source>
        <dbReference type="EMBL" id="QPG96719.1"/>
    </source>
</evidence>
<keyword evidence="3" id="KW-1185">Reference proteome</keyword>
<name>A0A7S9KPC0_EPIFF</name>
<keyword evidence="1" id="KW-0812">Transmembrane</keyword>
<protein>
    <submittedName>
        <fullName evidence="2">Uncharacterized protein</fullName>
    </submittedName>
</protein>
<dbReference type="Proteomes" id="UP000594364">
    <property type="component" value="Chromosome 2"/>
</dbReference>
<keyword evidence="1" id="KW-1133">Transmembrane helix</keyword>